<dbReference type="PANTHER" id="PTHR19288:SF46">
    <property type="entry name" value="HALOACID DEHALOGENASE-LIKE HYDROLASE DOMAIN-CONTAINING PROTEIN 2"/>
    <property type="match status" value="1"/>
</dbReference>
<organism evidence="6 7">
    <name type="scientific">Candidatus Marinarcus aquaticus</name>
    <dbReference type="NCBI Taxonomy" id="2044504"/>
    <lineage>
        <taxon>Bacteria</taxon>
        <taxon>Pseudomonadati</taxon>
        <taxon>Campylobacterota</taxon>
        <taxon>Epsilonproteobacteria</taxon>
        <taxon>Campylobacterales</taxon>
        <taxon>Arcobacteraceae</taxon>
        <taxon>Candidatus Marinarcus</taxon>
    </lineage>
</organism>
<dbReference type="InterPro" id="IPR006357">
    <property type="entry name" value="HAD-SF_hydro_IIA"/>
</dbReference>
<protein>
    <recommendedName>
        <fullName evidence="5">Haloacid dehalogenase-like hydrolase domain-containing protein 2</fullName>
    </recommendedName>
</protein>
<dbReference type="InterPro" id="IPR006439">
    <property type="entry name" value="HAD-SF_hydro_IA"/>
</dbReference>
<dbReference type="Pfam" id="PF13242">
    <property type="entry name" value="Hydrolase_like"/>
    <property type="match status" value="1"/>
</dbReference>
<keyword evidence="6" id="KW-0378">Hydrolase</keyword>
<dbReference type="OrthoDB" id="148966at2"/>
<dbReference type="SFLD" id="SFLDG01129">
    <property type="entry name" value="C1.5:_HAD__Beta-PGM__Phosphata"/>
    <property type="match status" value="1"/>
</dbReference>
<dbReference type="GO" id="GO:0016791">
    <property type="term" value="F:phosphatase activity"/>
    <property type="evidence" value="ECO:0007669"/>
    <property type="project" value="InterPro"/>
</dbReference>
<keyword evidence="3" id="KW-0479">Metal-binding</keyword>
<dbReference type="AlphaFoldDB" id="A0A4Q0XY52"/>
<dbReference type="Gene3D" id="3.40.50.1000">
    <property type="entry name" value="HAD superfamily/HAD-like"/>
    <property type="match status" value="2"/>
</dbReference>
<evidence type="ECO:0000313" key="7">
    <source>
        <dbReference type="Proteomes" id="UP000290657"/>
    </source>
</evidence>
<sequence>MFSKNIKAVLCDIGGVLYVGDAPIDGAVEAVAKIKKHYPIRFITNTTQKTGAQVIQKLQEFGFDICEDEVITALDMTKMFLQKHQSNAQFLLTDNVIHFFDSLKKYPTNYVVVGDAQDNFSYKNLNHAFRRLQQGAQLVAIANNRYFKDSDNELSLDAGCFVSALEYASGQKAQLIGKPSLEFYQLAAASLNAQPNECVMIGDDIESDIEGAQKAGIYSVLVKTGKFRETDLEKGITPNQTFESIHDLIL</sequence>
<dbReference type="SUPFAM" id="SSF56784">
    <property type="entry name" value="HAD-like"/>
    <property type="match status" value="1"/>
</dbReference>
<evidence type="ECO:0000313" key="6">
    <source>
        <dbReference type="EMBL" id="RXJ60891.1"/>
    </source>
</evidence>
<keyword evidence="7" id="KW-1185">Reference proteome</keyword>
<dbReference type="PANTHER" id="PTHR19288">
    <property type="entry name" value="4-NITROPHENYLPHOSPHATASE-RELATED"/>
    <property type="match status" value="1"/>
</dbReference>
<dbReference type="Proteomes" id="UP000290657">
    <property type="component" value="Unassembled WGS sequence"/>
</dbReference>
<dbReference type="InterPro" id="IPR023214">
    <property type="entry name" value="HAD_sf"/>
</dbReference>
<evidence type="ECO:0000256" key="3">
    <source>
        <dbReference type="ARBA" id="ARBA00022723"/>
    </source>
</evidence>
<gene>
    <name evidence="6" type="ORF">CRV04_02440</name>
</gene>
<evidence type="ECO:0000256" key="4">
    <source>
        <dbReference type="ARBA" id="ARBA00022842"/>
    </source>
</evidence>
<dbReference type="NCBIfam" id="TIGR01460">
    <property type="entry name" value="HAD-SF-IIA"/>
    <property type="match status" value="1"/>
</dbReference>
<keyword evidence="4" id="KW-0460">Magnesium</keyword>
<dbReference type="SFLD" id="SFLDS00003">
    <property type="entry name" value="Haloacid_Dehalogenase"/>
    <property type="match status" value="1"/>
</dbReference>
<comment type="similarity">
    <text evidence="2">Belongs to the HAD-like hydrolase superfamily.</text>
</comment>
<dbReference type="NCBIfam" id="TIGR01549">
    <property type="entry name" value="HAD-SF-IA-v1"/>
    <property type="match status" value="1"/>
</dbReference>
<reference evidence="6 7" key="1">
    <citation type="submission" date="2017-10" db="EMBL/GenBank/DDBJ databases">
        <title>Genomics of the genus Arcobacter.</title>
        <authorList>
            <person name="Perez-Cataluna A."/>
            <person name="Figueras M.J."/>
        </authorList>
    </citation>
    <scope>NUCLEOTIDE SEQUENCE [LARGE SCALE GENOMIC DNA]</scope>
    <source>
        <strain evidence="6 7">CECT 8987</strain>
    </source>
</reference>
<dbReference type="Pfam" id="PF13344">
    <property type="entry name" value="Hydrolase_6"/>
    <property type="match status" value="1"/>
</dbReference>
<dbReference type="GO" id="GO:0046872">
    <property type="term" value="F:metal ion binding"/>
    <property type="evidence" value="ECO:0007669"/>
    <property type="project" value="UniProtKB-KW"/>
</dbReference>
<dbReference type="NCBIfam" id="TIGR01458">
    <property type="entry name" value="HAD-SF-IIA-hyp3"/>
    <property type="match status" value="1"/>
</dbReference>
<evidence type="ECO:0000256" key="2">
    <source>
        <dbReference type="ARBA" id="ARBA00007958"/>
    </source>
</evidence>
<evidence type="ECO:0000256" key="5">
    <source>
        <dbReference type="ARBA" id="ARBA00039666"/>
    </source>
</evidence>
<dbReference type="InterPro" id="IPR006355">
    <property type="entry name" value="LHPP/HDHD2"/>
</dbReference>
<proteinExistence type="inferred from homology"/>
<dbReference type="InterPro" id="IPR036412">
    <property type="entry name" value="HAD-like_sf"/>
</dbReference>
<evidence type="ECO:0000256" key="1">
    <source>
        <dbReference type="ARBA" id="ARBA00001946"/>
    </source>
</evidence>
<dbReference type="GO" id="GO:0005737">
    <property type="term" value="C:cytoplasm"/>
    <property type="evidence" value="ECO:0007669"/>
    <property type="project" value="TreeGrafter"/>
</dbReference>
<comment type="cofactor">
    <cofactor evidence="1">
        <name>Mg(2+)</name>
        <dbReference type="ChEBI" id="CHEBI:18420"/>
    </cofactor>
</comment>
<accession>A0A4Q0XY52</accession>
<dbReference type="EMBL" id="PDKN01000001">
    <property type="protein sequence ID" value="RXJ60891.1"/>
    <property type="molecule type" value="Genomic_DNA"/>
</dbReference>
<comment type="caution">
    <text evidence="6">The sequence shown here is derived from an EMBL/GenBank/DDBJ whole genome shotgun (WGS) entry which is preliminary data.</text>
</comment>
<name>A0A4Q0XY52_9BACT</name>
<dbReference type="RefSeq" id="WP_128995027.1">
    <property type="nucleotide sequence ID" value="NZ_PDKN01000001.1"/>
</dbReference>